<keyword evidence="14" id="KW-1185">Reference proteome</keyword>
<dbReference type="InterPro" id="IPR013785">
    <property type="entry name" value="Aldolase_TIM"/>
</dbReference>
<evidence type="ECO:0000256" key="2">
    <source>
        <dbReference type="ARBA" id="ARBA00003852"/>
    </source>
</evidence>
<name>A0ABN8KQN2_9BACI</name>
<dbReference type="InterPro" id="IPR034457">
    <property type="entry name" value="Organic_radical-activating"/>
</dbReference>
<comment type="function">
    <text evidence="2 12">Activation of anaerobic ribonucleoside-triphosphate reductase under anaerobic conditions by generation of an organic free radical, using S-adenosylmethionine and reduced flavodoxin as cosubstrates to produce 5'-deoxy-adenosine.</text>
</comment>
<dbReference type="CDD" id="cd01335">
    <property type="entry name" value="Radical_SAM"/>
    <property type="match status" value="1"/>
</dbReference>
<dbReference type="SFLD" id="SFLDG01063">
    <property type="entry name" value="activating_enzymes__group_1"/>
    <property type="match status" value="1"/>
</dbReference>
<dbReference type="InterPro" id="IPR058240">
    <property type="entry name" value="rSAM_sf"/>
</dbReference>
<dbReference type="Proteomes" id="UP000838308">
    <property type="component" value="Unassembled WGS sequence"/>
</dbReference>
<reference evidence="13" key="1">
    <citation type="submission" date="2022-04" db="EMBL/GenBank/DDBJ databases">
        <authorList>
            <person name="Criscuolo A."/>
        </authorList>
    </citation>
    <scope>NUCLEOTIDE SEQUENCE</scope>
    <source>
        <strain evidence="13">CIP111895</strain>
    </source>
</reference>
<evidence type="ECO:0000256" key="4">
    <source>
        <dbReference type="ARBA" id="ARBA00014281"/>
    </source>
</evidence>
<dbReference type="RefSeq" id="WP_248734808.1">
    <property type="nucleotide sequence ID" value="NZ_CALBWS010000007.1"/>
</dbReference>
<dbReference type="Gene3D" id="3.20.20.70">
    <property type="entry name" value="Aldolase class I"/>
    <property type="match status" value="1"/>
</dbReference>
<evidence type="ECO:0000256" key="3">
    <source>
        <dbReference type="ARBA" id="ARBA00009777"/>
    </source>
</evidence>
<dbReference type="PANTHER" id="PTHR30352:SF2">
    <property type="entry name" value="ANAEROBIC RIBONUCLEOSIDE-TRIPHOSPHATE REDUCTASE-ACTIVATING PROTEIN"/>
    <property type="match status" value="1"/>
</dbReference>
<evidence type="ECO:0000256" key="6">
    <source>
        <dbReference type="ARBA" id="ARBA00022691"/>
    </source>
</evidence>
<dbReference type="EMBL" id="CALBWS010000007">
    <property type="protein sequence ID" value="CAH2714493.1"/>
    <property type="molecule type" value="Genomic_DNA"/>
</dbReference>
<evidence type="ECO:0000256" key="10">
    <source>
        <dbReference type="ARBA" id="ARBA00023014"/>
    </source>
</evidence>
<organism evidence="13 14">
    <name type="scientific">Neobacillus rhizosphaerae</name>
    <dbReference type="NCBI Taxonomy" id="2880965"/>
    <lineage>
        <taxon>Bacteria</taxon>
        <taxon>Bacillati</taxon>
        <taxon>Bacillota</taxon>
        <taxon>Bacilli</taxon>
        <taxon>Bacillales</taxon>
        <taxon>Bacillaceae</taxon>
        <taxon>Neobacillus</taxon>
    </lineage>
</organism>
<evidence type="ECO:0000256" key="1">
    <source>
        <dbReference type="ARBA" id="ARBA00001966"/>
    </source>
</evidence>
<keyword evidence="10" id="KW-0411">Iron-sulfur</keyword>
<evidence type="ECO:0000256" key="8">
    <source>
        <dbReference type="ARBA" id="ARBA00023002"/>
    </source>
</evidence>
<sequence>MRVLDILHDSIVDGKGLRTVIFFAGCPHHCHGCHNPQSWNCENGMEWTETEIFQEVMQNELSNVTFSGGESFLQAKEITPLAQKLKQEGKNIWCYTGYLYEELMQNPDHAALLKQIDVLVDGRFDLTKRDLSLCFKGSSNQRIINVANSLGRGEIIEELS</sequence>
<keyword evidence="5" id="KW-0004">4Fe-4S</keyword>
<dbReference type="Pfam" id="PF13353">
    <property type="entry name" value="Fer4_12"/>
    <property type="match status" value="1"/>
</dbReference>
<gene>
    <name evidence="13" type="primary">nrdG</name>
    <name evidence="13" type="ORF">BACCIP111895_01656</name>
</gene>
<dbReference type="SFLD" id="SFLDS00029">
    <property type="entry name" value="Radical_SAM"/>
    <property type="match status" value="1"/>
</dbReference>
<evidence type="ECO:0000256" key="12">
    <source>
        <dbReference type="PIRNR" id="PIRNR000368"/>
    </source>
</evidence>
<dbReference type="SFLD" id="SFLDG01066">
    <property type="entry name" value="organic_radical-activating_enz"/>
    <property type="match status" value="1"/>
</dbReference>
<evidence type="ECO:0000313" key="13">
    <source>
        <dbReference type="EMBL" id="CAH2714493.1"/>
    </source>
</evidence>
<dbReference type="EC" id="1.97.1.-" evidence="12"/>
<comment type="similarity">
    <text evidence="3 12">Belongs to the organic radical-activating enzymes family.</text>
</comment>
<dbReference type="SFLD" id="SFLDF00299">
    <property type="entry name" value="anaerobic_ribonucleoside-triph"/>
    <property type="match status" value="1"/>
</dbReference>
<evidence type="ECO:0000256" key="9">
    <source>
        <dbReference type="ARBA" id="ARBA00023004"/>
    </source>
</evidence>
<proteinExistence type="inferred from homology"/>
<dbReference type="SUPFAM" id="SSF102114">
    <property type="entry name" value="Radical SAM enzymes"/>
    <property type="match status" value="1"/>
</dbReference>
<comment type="cofactor">
    <cofactor evidence="1">
        <name>[4Fe-4S] cluster</name>
        <dbReference type="ChEBI" id="CHEBI:49883"/>
    </cofactor>
</comment>
<dbReference type="PIRSF" id="PIRSF000368">
    <property type="entry name" value="NrdG"/>
    <property type="match status" value="1"/>
</dbReference>
<comment type="catalytic activity">
    <reaction evidence="11">
        <text>glycyl-[protein] + reduced [flavodoxin] + S-adenosyl-L-methionine = glycin-2-yl radical-[protein] + semiquinone [flavodoxin] + 5'-deoxyadenosine + L-methionine + H(+)</text>
        <dbReference type="Rhea" id="RHEA:61976"/>
        <dbReference type="Rhea" id="RHEA-COMP:10622"/>
        <dbReference type="Rhea" id="RHEA-COMP:14480"/>
        <dbReference type="Rhea" id="RHEA-COMP:15993"/>
        <dbReference type="Rhea" id="RHEA-COMP:15994"/>
        <dbReference type="ChEBI" id="CHEBI:15378"/>
        <dbReference type="ChEBI" id="CHEBI:17319"/>
        <dbReference type="ChEBI" id="CHEBI:29947"/>
        <dbReference type="ChEBI" id="CHEBI:32722"/>
        <dbReference type="ChEBI" id="CHEBI:57618"/>
        <dbReference type="ChEBI" id="CHEBI:57844"/>
        <dbReference type="ChEBI" id="CHEBI:59789"/>
        <dbReference type="ChEBI" id="CHEBI:140311"/>
    </reaction>
</comment>
<comment type="caution">
    <text evidence="13">The sequence shown here is derived from an EMBL/GenBank/DDBJ whole genome shotgun (WGS) entry which is preliminary data.</text>
</comment>
<dbReference type="InterPro" id="IPR007197">
    <property type="entry name" value="rSAM"/>
</dbReference>
<accession>A0ABN8KQN2</accession>
<keyword evidence="6" id="KW-0949">S-adenosyl-L-methionine</keyword>
<keyword evidence="7" id="KW-0479">Metal-binding</keyword>
<dbReference type="InterPro" id="IPR012837">
    <property type="entry name" value="NrdG"/>
</dbReference>
<dbReference type="GO" id="GO:0016491">
    <property type="term" value="F:oxidoreductase activity"/>
    <property type="evidence" value="ECO:0007669"/>
    <property type="project" value="UniProtKB-KW"/>
</dbReference>
<dbReference type="NCBIfam" id="TIGR02491">
    <property type="entry name" value="NrdG"/>
    <property type="match status" value="1"/>
</dbReference>
<evidence type="ECO:0000256" key="11">
    <source>
        <dbReference type="ARBA" id="ARBA00047365"/>
    </source>
</evidence>
<dbReference type="InterPro" id="IPR001989">
    <property type="entry name" value="Radical_activat_CS"/>
</dbReference>
<evidence type="ECO:0000313" key="14">
    <source>
        <dbReference type="Proteomes" id="UP000838308"/>
    </source>
</evidence>
<keyword evidence="8 12" id="KW-0560">Oxidoreductase</keyword>
<evidence type="ECO:0000256" key="7">
    <source>
        <dbReference type="ARBA" id="ARBA00022723"/>
    </source>
</evidence>
<dbReference type="PANTHER" id="PTHR30352">
    <property type="entry name" value="PYRUVATE FORMATE-LYASE-ACTIVATING ENZYME"/>
    <property type="match status" value="1"/>
</dbReference>
<dbReference type="PROSITE" id="PS01087">
    <property type="entry name" value="RADICAL_ACTIVATING"/>
    <property type="match status" value="1"/>
</dbReference>
<evidence type="ECO:0000256" key="5">
    <source>
        <dbReference type="ARBA" id="ARBA00022485"/>
    </source>
</evidence>
<keyword evidence="9" id="KW-0408">Iron</keyword>
<protein>
    <recommendedName>
        <fullName evidence="4 12">Anaerobic ribonucleoside-triphosphate reductase-activating protein</fullName>
        <ecNumber evidence="12">1.97.1.-</ecNumber>
    </recommendedName>
</protein>